<dbReference type="AlphaFoldDB" id="A0A427XDE6"/>
<keyword evidence="2" id="KW-1185">Reference proteome</keyword>
<accession>A0A427XDE6</accession>
<dbReference type="GeneID" id="39589796"/>
<gene>
    <name evidence="1" type="ORF">EHS24_005253</name>
</gene>
<evidence type="ECO:0000313" key="1">
    <source>
        <dbReference type="EMBL" id="RSH76852.1"/>
    </source>
</evidence>
<dbReference type="EMBL" id="RSCE01000020">
    <property type="protein sequence ID" value="RSH76852.1"/>
    <property type="molecule type" value="Genomic_DNA"/>
</dbReference>
<name>A0A427XDE6_9TREE</name>
<dbReference type="Proteomes" id="UP000279236">
    <property type="component" value="Unassembled WGS sequence"/>
</dbReference>
<reference evidence="1 2" key="1">
    <citation type="submission" date="2018-11" db="EMBL/GenBank/DDBJ databases">
        <title>Genome sequence of Apiotrichum porosum DSM 27194.</title>
        <authorList>
            <person name="Aliyu H."/>
            <person name="Gorte O."/>
            <person name="Ochsenreither K."/>
        </authorList>
    </citation>
    <scope>NUCLEOTIDE SEQUENCE [LARGE SCALE GENOMIC DNA]</scope>
    <source>
        <strain evidence="1 2">DSM 27194</strain>
    </source>
</reference>
<protein>
    <submittedName>
        <fullName evidence="1">Uncharacterized protein</fullName>
    </submittedName>
</protein>
<proteinExistence type="predicted"/>
<organism evidence="1 2">
    <name type="scientific">Apiotrichum porosum</name>
    <dbReference type="NCBI Taxonomy" id="105984"/>
    <lineage>
        <taxon>Eukaryota</taxon>
        <taxon>Fungi</taxon>
        <taxon>Dikarya</taxon>
        <taxon>Basidiomycota</taxon>
        <taxon>Agaricomycotina</taxon>
        <taxon>Tremellomycetes</taxon>
        <taxon>Trichosporonales</taxon>
        <taxon>Trichosporonaceae</taxon>
        <taxon>Apiotrichum</taxon>
    </lineage>
</organism>
<comment type="caution">
    <text evidence="1">The sequence shown here is derived from an EMBL/GenBank/DDBJ whole genome shotgun (WGS) entry which is preliminary data.</text>
</comment>
<sequence>MTPLRKDTPANDIIKQLYENLWSLDAKLIVTVNAQLSLVVHPTVWEGSSSEVQLRLVRDTLDQLAETITDGLV</sequence>
<dbReference type="RefSeq" id="XP_028471999.1">
    <property type="nucleotide sequence ID" value="XM_028620783.1"/>
</dbReference>
<evidence type="ECO:0000313" key="2">
    <source>
        <dbReference type="Proteomes" id="UP000279236"/>
    </source>
</evidence>